<dbReference type="PROSITE" id="PS00018">
    <property type="entry name" value="EF_HAND_1"/>
    <property type="match status" value="2"/>
</dbReference>
<sequence length="105" mass="12138">MAIIYNKKTRDVSSDGKLVMSLEEFKKWLKKFDSNEDGRISKGELREAIRSRGGWFTRWKSKDGLKVADKDGNGYIDDDEIVHLKDFALKHLANIGDISFHMYVL</sequence>
<dbReference type="InterPro" id="IPR011992">
    <property type="entry name" value="EF-hand-dom_pair"/>
</dbReference>
<dbReference type="Pfam" id="PF13405">
    <property type="entry name" value="EF-hand_6"/>
    <property type="match status" value="1"/>
</dbReference>
<dbReference type="InterPro" id="IPR050145">
    <property type="entry name" value="Centrin_CML-like"/>
</dbReference>
<evidence type="ECO:0000313" key="5">
    <source>
        <dbReference type="Proteomes" id="UP001630127"/>
    </source>
</evidence>
<keyword evidence="5" id="KW-1185">Reference proteome</keyword>
<comment type="caution">
    <text evidence="4">The sequence shown here is derived from an EMBL/GenBank/DDBJ whole genome shotgun (WGS) entry which is preliminary data.</text>
</comment>
<evidence type="ECO:0000256" key="1">
    <source>
        <dbReference type="ARBA" id="ARBA00022737"/>
    </source>
</evidence>
<protein>
    <recommendedName>
        <fullName evidence="3">EF-hand domain-containing protein</fullName>
    </recommendedName>
</protein>
<gene>
    <name evidence="4" type="ORF">ACH5RR_027221</name>
</gene>
<dbReference type="AlphaFoldDB" id="A0ABD2Z5Z3"/>
<dbReference type="CDD" id="cd00051">
    <property type="entry name" value="EFh"/>
    <property type="match status" value="1"/>
</dbReference>
<dbReference type="SUPFAM" id="SSF47473">
    <property type="entry name" value="EF-hand"/>
    <property type="match status" value="1"/>
</dbReference>
<feature type="domain" description="EF-hand" evidence="3">
    <location>
        <begin position="20"/>
        <end position="55"/>
    </location>
</feature>
<reference evidence="4 5" key="1">
    <citation type="submission" date="2024-11" db="EMBL/GenBank/DDBJ databases">
        <title>A near-complete genome assembly of Cinchona calisaya.</title>
        <authorList>
            <person name="Lian D.C."/>
            <person name="Zhao X.W."/>
            <person name="Wei L."/>
        </authorList>
    </citation>
    <scope>NUCLEOTIDE SEQUENCE [LARGE SCALE GENOMIC DNA]</scope>
    <source>
        <tissue evidence="4">Nenye</tissue>
    </source>
</reference>
<evidence type="ECO:0000256" key="2">
    <source>
        <dbReference type="ARBA" id="ARBA00022837"/>
    </source>
</evidence>
<dbReference type="InterPro" id="IPR002048">
    <property type="entry name" value="EF_hand_dom"/>
</dbReference>
<organism evidence="4 5">
    <name type="scientific">Cinchona calisaya</name>
    <dbReference type="NCBI Taxonomy" id="153742"/>
    <lineage>
        <taxon>Eukaryota</taxon>
        <taxon>Viridiplantae</taxon>
        <taxon>Streptophyta</taxon>
        <taxon>Embryophyta</taxon>
        <taxon>Tracheophyta</taxon>
        <taxon>Spermatophyta</taxon>
        <taxon>Magnoliopsida</taxon>
        <taxon>eudicotyledons</taxon>
        <taxon>Gunneridae</taxon>
        <taxon>Pentapetalae</taxon>
        <taxon>asterids</taxon>
        <taxon>lamiids</taxon>
        <taxon>Gentianales</taxon>
        <taxon>Rubiaceae</taxon>
        <taxon>Cinchonoideae</taxon>
        <taxon>Cinchoneae</taxon>
        <taxon>Cinchona</taxon>
    </lineage>
</organism>
<dbReference type="GO" id="GO:0005509">
    <property type="term" value="F:calcium ion binding"/>
    <property type="evidence" value="ECO:0007669"/>
    <property type="project" value="UniProtKB-ARBA"/>
</dbReference>
<dbReference type="InterPro" id="IPR018247">
    <property type="entry name" value="EF_Hand_1_Ca_BS"/>
</dbReference>
<evidence type="ECO:0000259" key="3">
    <source>
        <dbReference type="PROSITE" id="PS50222"/>
    </source>
</evidence>
<dbReference type="Gene3D" id="1.10.238.10">
    <property type="entry name" value="EF-hand"/>
    <property type="match status" value="1"/>
</dbReference>
<keyword evidence="1" id="KW-0677">Repeat</keyword>
<dbReference type="PANTHER" id="PTHR23050">
    <property type="entry name" value="CALCIUM BINDING PROTEIN"/>
    <property type="match status" value="1"/>
</dbReference>
<evidence type="ECO:0000313" key="4">
    <source>
        <dbReference type="EMBL" id="KAL3514504.1"/>
    </source>
</evidence>
<dbReference type="Pfam" id="PF13202">
    <property type="entry name" value="EF-hand_5"/>
    <property type="match status" value="1"/>
</dbReference>
<keyword evidence="2" id="KW-0106">Calcium</keyword>
<dbReference type="Proteomes" id="UP001630127">
    <property type="component" value="Unassembled WGS sequence"/>
</dbReference>
<dbReference type="SMART" id="SM00054">
    <property type="entry name" value="EFh"/>
    <property type="match status" value="2"/>
</dbReference>
<accession>A0ABD2Z5Z3</accession>
<name>A0ABD2Z5Z3_9GENT</name>
<proteinExistence type="predicted"/>
<dbReference type="EMBL" id="JBJUIK010000011">
    <property type="protein sequence ID" value="KAL3514504.1"/>
    <property type="molecule type" value="Genomic_DNA"/>
</dbReference>
<dbReference type="PROSITE" id="PS50222">
    <property type="entry name" value="EF_HAND_2"/>
    <property type="match status" value="1"/>
</dbReference>